<accession>A0A2P2PTT9</accession>
<name>A0A2P2PTT9_RHIMU</name>
<dbReference type="EMBL" id="GGEC01077666">
    <property type="protein sequence ID" value="MBX58150.1"/>
    <property type="molecule type" value="Transcribed_RNA"/>
</dbReference>
<sequence>MLWWDQTTDKSSALCLPSLLCKH</sequence>
<reference evidence="1" key="1">
    <citation type="submission" date="2018-02" db="EMBL/GenBank/DDBJ databases">
        <title>Rhizophora mucronata_Transcriptome.</title>
        <authorList>
            <person name="Meera S.P."/>
            <person name="Sreeshan A."/>
            <person name="Augustine A."/>
        </authorList>
    </citation>
    <scope>NUCLEOTIDE SEQUENCE</scope>
    <source>
        <tissue evidence="1">Leaf</tissue>
    </source>
</reference>
<protein>
    <submittedName>
        <fullName evidence="1">Uncharacterized protein</fullName>
    </submittedName>
</protein>
<evidence type="ECO:0000313" key="1">
    <source>
        <dbReference type="EMBL" id="MBX58150.1"/>
    </source>
</evidence>
<proteinExistence type="predicted"/>
<dbReference type="AlphaFoldDB" id="A0A2P2PTT9"/>
<organism evidence="1">
    <name type="scientific">Rhizophora mucronata</name>
    <name type="common">Asiatic mangrove</name>
    <dbReference type="NCBI Taxonomy" id="61149"/>
    <lineage>
        <taxon>Eukaryota</taxon>
        <taxon>Viridiplantae</taxon>
        <taxon>Streptophyta</taxon>
        <taxon>Embryophyta</taxon>
        <taxon>Tracheophyta</taxon>
        <taxon>Spermatophyta</taxon>
        <taxon>Magnoliopsida</taxon>
        <taxon>eudicotyledons</taxon>
        <taxon>Gunneridae</taxon>
        <taxon>Pentapetalae</taxon>
        <taxon>rosids</taxon>
        <taxon>fabids</taxon>
        <taxon>Malpighiales</taxon>
        <taxon>Rhizophoraceae</taxon>
        <taxon>Rhizophora</taxon>
    </lineage>
</organism>